<dbReference type="GO" id="GO:0008270">
    <property type="term" value="F:zinc ion binding"/>
    <property type="evidence" value="ECO:0007669"/>
    <property type="project" value="UniProtKB-KW"/>
</dbReference>
<dbReference type="InterPro" id="IPR013083">
    <property type="entry name" value="Znf_RING/FYVE/PHD"/>
</dbReference>
<gene>
    <name evidence="7" type="ORF">NP493_433g02071</name>
</gene>
<dbReference type="GO" id="GO:0031624">
    <property type="term" value="F:ubiquitin conjugating enzyme binding"/>
    <property type="evidence" value="ECO:0007669"/>
    <property type="project" value="TreeGrafter"/>
</dbReference>
<dbReference type="InterPro" id="IPR033263">
    <property type="entry name" value="RNF180"/>
</dbReference>
<dbReference type="InterPro" id="IPR017907">
    <property type="entry name" value="Znf_RING_CS"/>
</dbReference>
<proteinExistence type="predicted"/>
<dbReference type="InterPro" id="IPR018957">
    <property type="entry name" value="Znf_C3HC4_RING-type"/>
</dbReference>
<dbReference type="PANTHER" id="PTHR46717:SF1">
    <property type="entry name" value="E3 UBIQUITIN-PROTEIN LIGASE RNF180"/>
    <property type="match status" value="1"/>
</dbReference>
<comment type="caution">
    <text evidence="7">The sequence shown here is derived from an EMBL/GenBank/DDBJ whole genome shotgun (WGS) entry which is preliminary data.</text>
</comment>
<keyword evidence="8" id="KW-1185">Reference proteome</keyword>
<keyword evidence="2 4" id="KW-0863">Zinc-finger</keyword>
<evidence type="ECO:0000313" key="7">
    <source>
        <dbReference type="EMBL" id="KAK2180654.1"/>
    </source>
</evidence>
<evidence type="ECO:0000313" key="8">
    <source>
        <dbReference type="Proteomes" id="UP001209878"/>
    </source>
</evidence>
<evidence type="ECO:0000259" key="6">
    <source>
        <dbReference type="PROSITE" id="PS50089"/>
    </source>
</evidence>
<dbReference type="SUPFAM" id="SSF57850">
    <property type="entry name" value="RING/U-box"/>
    <property type="match status" value="1"/>
</dbReference>
<name>A0AAD9NV54_RIDPI</name>
<feature type="transmembrane region" description="Helical" evidence="5">
    <location>
        <begin position="310"/>
        <end position="328"/>
    </location>
</feature>
<dbReference type="GO" id="GO:0042428">
    <property type="term" value="P:serotonin metabolic process"/>
    <property type="evidence" value="ECO:0007669"/>
    <property type="project" value="TreeGrafter"/>
</dbReference>
<dbReference type="InterPro" id="IPR001841">
    <property type="entry name" value="Znf_RING"/>
</dbReference>
<dbReference type="Proteomes" id="UP001209878">
    <property type="component" value="Unassembled WGS sequence"/>
</dbReference>
<evidence type="ECO:0000256" key="2">
    <source>
        <dbReference type="ARBA" id="ARBA00022771"/>
    </source>
</evidence>
<dbReference type="GO" id="GO:0005789">
    <property type="term" value="C:endoplasmic reticulum membrane"/>
    <property type="evidence" value="ECO:0007669"/>
    <property type="project" value="TreeGrafter"/>
</dbReference>
<keyword evidence="5" id="KW-1133">Transmembrane helix</keyword>
<evidence type="ECO:0000256" key="3">
    <source>
        <dbReference type="ARBA" id="ARBA00022833"/>
    </source>
</evidence>
<keyword evidence="5" id="KW-0472">Membrane</keyword>
<protein>
    <recommendedName>
        <fullName evidence="6">RING-type domain-containing protein</fullName>
    </recommendedName>
</protein>
<keyword evidence="3" id="KW-0862">Zinc</keyword>
<evidence type="ECO:0000256" key="1">
    <source>
        <dbReference type="ARBA" id="ARBA00022723"/>
    </source>
</evidence>
<dbReference type="SMART" id="SM00184">
    <property type="entry name" value="RING"/>
    <property type="match status" value="1"/>
</dbReference>
<keyword evidence="5" id="KW-0812">Transmembrane</keyword>
<evidence type="ECO:0000256" key="4">
    <source>
        <dbReference type="PROSITE-ProRule" id="PRU00175"/>
    </source>
</evidence>
<dbReference type="PROSITE" id="PS00518">
    <property type="entry name" value="ZF_RING_1"/>
    <property type="match status" value="1"/>
</dbReference>
<feature type="domain" description="RING-type" evidence="6">
    <location>
        <begin position="72"/>
        <end position="114"/>
    </location>
</feature>
<dbReference type="AlphaFoldDB" id="A0AAD9NV54"/>
<feature type="transmembrane region" description="Helical" evidence="5">
    <location>
        <begin position="180"/>
        <end position="211"/>
    </location>
</feature>
<dbReference type="GO" id="GO:0042415">
    <property type="term" value="P:norepinephrine metabolic process"/>
    <property type="evidence" value="ECO:0007669"/>
    <property type="project" value="TreeGrafter"/>
</dbReference>
<dbReference type="Pfam" id="PF00097">
    <property type="entry name" value="zf-C3HC4"/>
    <property type="match status" value="1"/>
</dbReference>
<organism evidence="7 8">
    <name type="scientific">Ridgeia piscesae</name>
    <name type="common">Tubeworm</name>
    <dbReference type="NCBI Taxonomy" id="27915"/>
    <lineage>
        <taxon>Eukaryota</taxon>
        <taxon>Metazoa</taxon>
        <taxon>Spiralia</taxon>
        <taxon>Lophotrochozoa</taxon>
        <taxon>Annelida</taxon>
        <taxon>Polychaeta</taxon>
        <taxon>Sedentaria</taxon>
        <taxon>Canalipalpata</taxon>
        <taxon>Sabellida</taxon>
        <taxon>Siboglinidae</taxon>
        <taxon>Ridgeia</taxon>
    </lineage>
</organism>
<dbReference type="PANTHER" id="PTHR46717">
    <property type="entry name" value="E3 UBIQUITIN-PROTEIN LIGASE RNF180"/>
    <property type="match status" value="1"/>
</dbReference>
<reference evidence="7" key="1">
    <citation type="journal article" date="2023" name="Mol. Biol. Evol.">
        <title>Third-Generation Sequencing Reveals the Adaptive Role of the Epigenome in Three Deep-Sea Polychaetes.</title>
        <authorList>
            <person name="Perez M."/>
            <person name="Aroh O."/>
            <person name="Sun Y."/>
            <person name="Lan Y."/>
            <person name="Juniper S.K."/>
            <person name="Young C.R."/>
            <person name="Angers B."/>
            <person name="Qian P.Y."/>
        </authorList>
    </citation>
    <scope>NUCLEOTIDE SEQUENCE</scope>
    <source>
        <strain evidence="7">R07B-5</strain>
    </source>
</reference>
<dbReference type="EMBL" id="JAODUO010000433">
    <property type="protein sequence ID" value="KAK2180654.1"/>
    <property type="molecule type" value="Genomic_DNA"/>
</dbReference>
<dbReference type="GO" id="GO:0000209">
    <property type="term" value="P:protein polyubiquitination"/>
    <property type="evidence" value="ECO:0007669"/>
    <property type="project" value="InterPro"/>
</dbReference>
<dbReference type="Gene3D" id="3.30.40.10">
    <property type="entry name" value="Zinc/RING finger domain, C3HC4 (zinc finger)"/>
    <property type="match status" value="1"/>
</dbReference>
<sequence>MKDCNNESLDELGKERTIQTTEVEDTDGRCGDDNQFSILASQDNDTDIETISQNTQGDVTGPAQEVTDRLTCAVCLSFFHEPHACEPCGHVFCSSCLRRLCAASVIDTRCPLCRTVIQRCFVHHEFDEDIKRLFPDEVSSRTKSERKTRIGQSPLPGGQRGIVQFLRGRRYAPGQRSGHYFMTSVCLALLLMMITFTILATTVGVIVIYLVELFVDIGVELLDDVNWFVSYATQMLLVFCVEGSVPQELSKLWLGRVRRIVDDIARIANRTMRLGGNDTSGADVDESGHRGVHTSYYTQYMLGKMAQANAANVVLLSCLGMFLVYKLLQHRRLIR</sequence>
<dbReference type="PROSITE" id="PS50089">
    <property type="entry name" value="ZF_RING_2"/>
    <property type="match status" value="1"/>
</dbReference>
<evidence type="ECO:0000256" key="5">
    <source>
        <dbReference type="SAM" id="Phobius"/>
    </source>
</evidence>
<dbReference type="GO" id="GO:0032436">
    <property type="term" value="P:positive regulation of proteasomal ubiquitin-dependent protein catabolic process"/>
    <property type="evidence" value="ECO:0007669"/>
    <property type="project" value="TreeGrafter"/>
</dbReference>
<dbReference type="GO" id="GO:0061630">
    <property type="term" value="F:ubiquitin protein ligase activity"/>
    <property type="evidence" value="ECO:0007669"/>
    <property type="project" value="InterPro"/>
</dbReference>
<accession>A0AAD9NV54</accession>
<keyword evidence="1" id="KW-0479">Metal-binding</keyword>